<dbReference type="RefSeq" id="WP_007473618.1">
    <property type="nucleotide sequence ID" value="NZ_ABCJ01000001.1"/>
</dbReference>
<dbReference type="InterPro" id="IPR036390">
    <property type="entry name" value="WH_DNA-bd_sf"/>
</dbReference>
<keyword evidence="3" id="KW-0804">Transcription</keyword>
<dbReference type="EMBL" id="ABCJ01000001">
    <property type="protein sequence ID" value="EDM24569.1"/>
    <property type="molecule type" value="Genomic_DNA"/>
</dbReference>
<evidence type="ECO:0000259" key="4">
    <source>
        <dbReference type="PROSITE" id="PS51063"/>
    </source>
</evidence>
<dbReference type="AlphaFoldDB" id="A0AAI9AJB7"/>
<proteinExistence type="predicted"/>
<evidence type="ECO:0000313" key="6">
    <source>
        <dbReference type="Proteomes" id="UP000003288"/>
    </source>
</evidence>
<accession>A0AAI9AJB7</accession>
<dbReference type="Gene3D" id="1.10.10.10">
    <property type="entry name" value="Winged helix-like DNA-binding domain superfamily/Winged helix DNA-binding domain"/>
    <property type="match status" value="1"/>
</dbReference>
<dbReference type="InterPro" id="IPR012318">
    <property type="entry name" value="HTH_CRP"/>
</dbReference>
<dbReference type="InterPro" id="IPR036388">
    <property type="entry name" value="WH-like_DNA-bd_sf"/>
</dbReference>
<dbReference type="InterPro" id="IPR018490">
    <property type="entry name" value="cNMP-bd_dom_sf"/>
</dbReference>
<dbReference type="SMART" id="SM00419">
    <property type="entry name" value="HTH_CRP"/>
    <property type="match status" value="1"/>
</dbReference>
<keyword evidence="1" id="KW-0805">Transcription regulation</keyword>
<sequence>MRKSCRLKITSFPIEKIVNKDDLQKFPKINFKKGEIYYPEDIKLLLIEKGEAKVIFVHSDKEFILYYLKEGNFYVMHPQTYLEFKKDSTIYLLDPNQFNELYQNKDFANAILNSFTKIMMLEKEIIKELAFYECEQRIANFLLNITKNCIKDQNDNYILKKKLTVTEISNFIGVRRQTASKIFNQFIEEGIIEKKRGDLIIKNIKKLKEIVKS</sequence>
<gene>
    <name evidence="5" type="ORF">CMTB2_03598</name>
</gene>
<evidence type="ECO:0000313" key="5">
    <source>
        <dbReference type="EMBL" id="EDM24569.1"/>
    </source>
</evidence>
<dbReference type="GO" id="GO:0006355">
    <property type="term" value="P:regulation of DNA-templated transcription"/>
    <property type="evidence" value="ECO:0007669"/>
    <property type="project" value="InterPro"/>
</dbReference>
<dbReference type="InterPro" id="IPR014710">
    <property type="entry name" value="RmlC-like_jellyroll"/>
</dbReference>
<dbReference type="SUPFAM" id="SSF51206">
    <property type="entry name" value="cAMP-binding domain-like"/>
    <property type="match status" value="1"/>
</dbReference>
<dbReference type="SUPFAM" id="SSF46785">
    <property type="entry name" value="Winged helix' DNA-binding domain"/>
    <property type="match status" value="1"/>
</dbReference>
<evidence type="ECO:0000256" key="1">
    <source>
        <dbReference type="ARBA" id="ARBA00023015"/>
    </source>
</evidence>
<dbReference type="Proteomes" id="UP000003288">
    <property type="component" value="Unassembled WGS sequence"/>
</dbReference>
<keyword evidence="2" id="KW-0238">DNA-binding</keyword>
<name>A0AAI9AJB7_9BACT</name>
<protein>
    <recommendedName>
        <fullName evidence="4">HTH crp-type domain-containing protein</fullName>
    </recommendedName>
</protein>
<dbReference type="Gene3D" id="2.60.120.10">
    <property type="entry name" value="Jelly Rolls"/>
    <property type="match status" value="1"/>
</dbReference>
<comment type="caution">
    <text evidence="5">The sequence shown here is derived from an EMBL/GenBank/DDBJ whole genome shotgun (WGS) entry which is preliminary data.</text>
</comment>
<reference evidence="5 6" key="1">
    <citation type="journal article" date="2011" name="Stand. Genomic Sci.">
        <title>Draft genome sequence of Caminibacter mediatlanticus strain TB-2, an epsilonproteobacterium isolated from a deep-sea hydrothermal vent.</title>
        <authorList>
            <person name="Giovannelli D."/>
            <person name="Ferriera S."/>
            <person name="Johnson J."/>
            <person name="Kravitz S."/>
            <person name="Perez-Rodriguez I."/>
            <person name="Ricci J."/>
            <person name="O'Brien C."/>
            <person name="Voordeckers J.W."/>
            <person name="Bini E."/>
            <person name="Vetriani C."/>
        </authorList>
    </citation>
    <scope>NUCLEOTIDE SEQUENCE [LARGE SCALE GENOMIC DNA]</scope>
    <source>
        <strain evidence="5 6">TB-2</strain>
    </source>
</reference>
<dbReference type="GO" id="GO:0003677">
    <property type="term" value="F:DNA binding"/>
    <property type="evidence" value="ECO:0007669"/>
    <property type="project" value="UniProtKB-KW"/>
</dbReference>
<dbReference type="Pfam" id="PF13545">
    <property type="entry name" value="HTH_Crp_2"/>
    <property type="match status" value="1"/>
</dbReference>
<organism evidence="5 6">
    <name type="scientific">Caminibacter mediatlanticus TB-2</name>
    <dbReference type="NCBI Taxonomy" id="391592"/>
    <lineage>
        <taxon>Bacteria</taxon>
        <taxon>Pseudomonadati</taxon>
        <taxon>Campylobacterota</taxon>
        <taxon>Epsilonproteobacteria</taxon>
        <taxon>Nautiliales</taxon>
        <taxon>Nautiliaceae</taxon>
        <taxon>Caminibacter</taxon>
    </lineage>
</organism>
<feature type="domain" description="HTH crp-type" evidence="4">
    <location>
        <begin position="132"/>
        <end position="205"/>
    </location>
</feature>
<evidence type="ECO:0000256" key="2">
    <source>
        <dbReference type="ARBA" id="ARBA00023125"/>
    </source>
</evidence>
<evidence type="ECO:0000256" key="3">
    <source>
        <dbReference type="ARBA" id="ARBA00023163"/>
    </source>
</evidence>
<dbReference type="PROSITE" id="PS51063">
    <property type="entry name" value="HTH_CRP_2"/>
    <property type="match status" value="1"/>
</dbReference>